<evidence type="ECO:0000313" key="8">
    <source>
        <dbReference type="Proteomes" id="UP000541558"/>
    </source>
</evidence>
<dbReference type="PANTHER" id="PTHR24409:SF295">
    <property type="entry name" value="AZ2-RELATED"/>
    <property type="match status" value="1"/>
</dbReference>
<dbReference type="PROSITE" id="PS00028">
    <property type="entry name" value="ZINC_FINGER_C2H2_1"/>
    <property type="match status" value="4"/>
</dbReference>
<organism evidence="7 8">
    <name type="scientific">Ephemerocybe angulata</name>
    <dbReference type="NCBI Taxonomy" id="980116"/>
    <lineage>
        <taxon>Eukaryota</taxon>
        <taxon>Fungi</taxon>
        <taxon>Dikarya</taxon>
        <taxon>Basidiomycota</taxon>
        <taxon>Agaricomycotina</taxon>
        <taxon>Agaricomycetes</taxon>
        <taxon>Agaricomycetidae</taxon>
        <taxon>Agaricales</taxon>
        <taxon>Agaricineae</taxon>
        <taxon>Psathyrellaceae</taxon>
        <taxon>Ephemerocybe</taxon>
    </lineage>
</organism>
<dbReference type="GO" id="GO:0000981">
    <property type="term" value="F:DNA-binding transcription factor activity, RNA polymerase II-specific"/>
    <property type="evidence" value="ECO:0007669"/>
    <property type="project" value="TreeGrafter"/>
</dbReference>
<evidence type="ECO:0000256" key="3">
    <source>
        <dbReference type="ARBA" id="ARBA00022771"/>
    </source>
</evidence>
<reference evidence="7 8" key="1">
    <citation type="journal article" date="2020" name="ISME J.">
        <title>Uncovering the hidden diversity of litter-decomposition mechanisms in mushroom-forming fungi.</title>
        <authorList>
            <person name="Floudas D."/>
            <person name="Bentzer J."/>
            <person name="Ahren D."/>
            <person name="Johansson T."/>
            <person name="Persson P."/>
            <person name="Tunlid A."/>
        </authorList>
    </citation>
    <scope>NUCLEOTIDE SEQUENCE [LARGE SCALE GENOMIC DNA]</scope>
    <source>
        <strain evidence="7 8">CBS 175.51</strain>
    </source>
</reference>
<keyword evidence="1" id="KW-0479">Metal-binding</keyword>
<evidence type="ECO:0000256" key="5">
    <source>
        <dbReference type="PROSITE-ProRule" id="PRU00042"/>
    </source>
</evidence>
<evidence type="ECO:0000256" key="4">
    <source>
        <dbReference type="ARBA" id="ARBA00022833"/>
    </source>
</evidence>
<dbReference type="GO" id="GO:0000977">
    <property type="term" value="F:RNA polymerase II transcription regulatory region sequence-specific DNA binding"/>
    <property type="evidence" value="ECO:0007669"/>
    <property type="project" value="TreeGrafter"/>
</dbReference>
<keyword evidence="8" id="KW-1185">Reference proteome</keyword>
<dbReference type="AlphaFoldDB" id="A0A8H5C0G7"/>
<dbReference type="Proteomes" id="UP000541558">
    <property type="component" value="Unassembled WGS sequence"/>
</dbReference>
<comment type="caution">
    <text evidence="7">The sequence shown here is derived from an EMBL/GenBank/DDBJ whole genome shotgun (WGS) entry which is preliminary data.</text>
</comment>
<dbReference type="PANTHER" id="PTHR24409">
    <property type="entry name" value="ZINC FINGER PROTEIN 142"/>
    <property type="match status" value="1"/>
</dbReference>
<evidence type="ECO:0000256" key="2">
    <source>
        <dbReference type="ARBA" id="ARBA00022737"/>
    </source>
</evidence>
<name>A0A8H5C0G7_9AGAR</name>
<dbReference type="SMART" id="SM00355">
    <property type="entry name" value="ZnF_C2H2"/>
    <property type="match status" value="14"/>
</dbReference>
<evidence type="ECO:0000259" key="6">
    <source>
        <dbReference type="PROSITE" id="PS50157"/>
    </source>
</evidence>
<proteinExistence type="predicted"/>
<sequence>MVHWCNLSGCQRSFNTARGLRDHQHSNFHNLCVICDKDFNSSTDLESHKVTQHGYCDSCEEFLGTYTQLRKHDVEEHGYCDKCARYLGTRKQLQQHDVDKHGYCGSSGCKKYLGSSQSLKDHDILEHGFCDDVGCRTFLGTFKKLEQHRIDEHGLCIHPQCRRFMGSFKQLDQHRVDKHGYCDPCKKYLGDRPSLRQHDVDEHGFCVFSECRTYFGNHMKLEQHEIEVHGLCTRSQCGRYLGTFKQLKQHRVDKHGYCETCEIYCDSHEGLQEHKIQMHGYCTICRDFFPQLQYHRVHEHGYCSEPQCQKYLGSYERLQQHRRDASQHFFCAGPYGPGCDPDHSYSSESNLREHRNSAVHVPSTIQCPFKCNPERDFISVAALAAHYDANGCRSITRQQLNRHIFDIDNTRDKRTVVDGAESPVGEGLIRSSNIYHDLEAARESRDYTCRQKSDCGRRFNKYQQLEAHVKSPVHDSRIYRCRHCLTRFQILSALAQHASNGFCGVNALEVKKDIFVLIRAAAERDALTVGPVEYCVSAWVM</sequence>
<dbReference type="Gene3D" id="3.30.160.60">
    <property type="entry name" value="Classic Zinc Finger"/>
    <property type="match status" value="1"/>
</dbReference>
<dbReference type="PROSITE" id="PS50157">
    <property type="entry name" value="ZINC_FINGER_C2H2_2"/>
    <property type="match status" value="1"/>
</dbReference>
<evidence type="ECO:0000256" key="1">
    <source>
        <dbReference type="ARBA" id="ARBA00022723"/>
    </source>
</evidence>
<keyword evidence="3 5" id="KW-0863">Zinc-finger</keyword>
<protein>
    <recommendedName>
        <fullName evidence="6">C2H2-type domain-containing protein</fullName>
    </recommendedName>
</protein>
<dbReference type="GO" id="GO:0008270">
    <property type="term" value="F:zinc ion binding"/>
    <property type="evidence" value="ECO:0007669"/>
    <property type="project" value="UniProtKB-KW"/>
</dbReference>
<dbReference type="GO" id="GO:0005634">
    <property type="term" value="C:nucleus"/>
    <property type="evidence" value="ECO:0007669"/>
    <property type="project" value="TreeGrafter"/>
</dbReference>
<keyword evidence="2" id="KW-0677">Repeat</keyword>
<gene>
    <name evidence="7" type="ORF">D9611_005154</name>
</gene>
<dbReference type="EMBL" id="JAACJK010000110">
    <property type="protein sequence ID" value="KAF5332589.1"/>
    <property type="molecule type" value="Genomic_DNA"/>
</dbReference>
<dbReference type="InterPro" id="IPR013087">
    <property type="entry name" value="Znf_C2H2_type"/>
</dbReference>
<dbReference type="OrthoDB" id="6077919at2759"/>
<feature type="domain" description="C2H2-type" evidence="6">
    <location>
        <begin position="447"/>
        <end position="474"/>
    </location>
</feature>
<dbReference type="Pfam" id="PF12874">
    <property type="entry name" value="zf-met"/>
    <property type="match status" value="1"/>
</dbReference>
<accession>A0A8H5C0G7</accession>
<keyword evidence="4" id="KW-0862">Zinc</keyword>
<evidence type="ECO:0000313" key="7">
    <source>
        <dbReference type="EMBL" id="KAF5332589.1"/>
    </source>
</evidence>